<dbReference type="InterPro" id="IPR020084">
    <property type="entry name" value="NUDIX_hydrolase_CS"/>
</dbReference>
<dbReference type="GO" id="GO:0046872">
    <property type="term" value="F:metal ion binding"/>
    <property type="evidence" value="ECO:0007669"/>
    <property type="project" value="UniProtKB-KW"/>
</dbReference>
<dbReference type="GO" id="GO:0006742">
    <property type="term" value="P:NADP+ catabolic process"/>
    <property type="evidence" value="ECO:0007669"/>
    <property type="project" value="TreeGrafter"/>
</dbReference>
<dbReference type="PANTHER" id="PTHR42904:SF8">
    <property type="entry name" value="NAD(+) DIPHOSPHATASE"/>
    <property type="match status" value="1"/>
</dbReference>
<evidence type="ECO:0000313" key="8">
    <source>
        <dbReference type="EMBL" id="OEU13924.1"/>
    </source>
</evidence>
<dbReference type="OrthoDB" id="10249612at2759"/>
<dbReference type="PANTHER" id="PTHR42904">
    <property type="entry name" value="NUDIX HYDROLASE, NUDC SUBFAMILY"/>
    <property type="match status" value="1"/>
</dbReference>
<evidence type="ECO:0000259" key="7">
    <source>
        <dbReference type="PROSITE" id="PS51462"/>
    </source>
</evidence>
<dbReference type="EMBL" id="KV784361">
    <property type="protein sequence ID" value="OEU13924.1"/>
    <property type="molecule type" value="Genomic_DNA"/>
</dbReference>
<dbReference type="EC" id="3.6.1.22" evidence="2"/>
<dbReference type="Pfam" id="PF00293">
    <property type="entry name" value="NUDIX"/>
    <property type="match status" value="1"/>
</dbReference>
<evidence type="ECO:0000256" key="2">
    <source>
        <dbReference type="ARBA" id="ARBA00012381"/>
    </source>
</evidence>
<dbReference type="InterPro" id="IPR050241">
    <property type="entry name" value="NAD-cap_RNA_hydrolase_NudC"/>
</dbReference>
<gene>
    <name evidence="8" type="ORF">FRACYDRAFT_163975</name>
</gene>
<feature type="non-terminal residue" evidence="8">
    <location>
        <position position="110"/>
    </location>
</feature>
<keyword evidence="4" id="KW-0378">Hydrolase</keyword>
<accession>A0A1E7F736</accession>
<evidence type="ECO:0000256" key="4">
    <source>
        <dbReference type="ARBA" id="ARBA00022801"/>
    </source>
</evidence>
<dbReference type="GO" id="GO:0005829">
    <property type="term" value="C:cytosol"/>
    <property type="evidence" value="ECO:0007669"/>
    <property type="project" value="TreeGrafter"/>
</dbReference>
<feature type="non-terminal residue" evidence="8">
    <location>
        <position position="1"/>
    </location>
</feature>
<keyword evidence="3" id="KW-0479">Metal-binding</keyword>
<dbReference type="Gene3D" id="3.90.79.10">
    <property type="entry name" value="Nucleoside Triphosphate Pyrophosphohydrolase"/>
    <property type="match status" value="1"/>
</dbReference>
<keyword evidence="5" id="KW-0460">Magnesium</keyword>
<dbReference type="GO" id="GO:0035529">
    <property type="term" value="F:NADH pyrophosphatase activity"/>
    <property type="evidence" value="ECO:0007669"/>
    <property type="project" value="TreeGrafter"/>
</dbReference>
<dbReference type="InterPro" id="IPR049734">
    <property type="entry name" value="NudC-like_C"/>
</dbReference>
<proteinExistence type="predicted"/>
<dbReference type="SUPFAM" id="SSF55811">
    <property type="entry name" value="Nudix"/>
    <property type="match status" value="1"/>
</dbReference>
<organism evidence="8 9">
    <name type="scientific">Fragilariopsis cylindrus CCMP1102</name>
    <dbReference type="NCBI Taxonomy" id="635003"/>
    <lineage>
        <taxon>Eukaryota</taxon>
        <taxon>Sar</taxon>
        <taxon>Stramenopiles</taxon>
        <taxon>Ochrophyta</taxon>
        <taxon>Bacillariophyta</taxon>
        <taxon>Bacillariophyceae</taxon>
        <taxon>Bacillariophycidae</taxon>
        <taxon>Bacillariales</taxon>
        <taxon>Bacillariaceae</taxon>
        <taxon>Fragilariopsis</taxon>
    </lineage>
</organism>
<dbReference type="CDD" id="cd03429">
    <property type="entry name" value="NUDIX_NADH_pyrophosphatase_Nudt13"/>
    <property type="match status" value="1"/>
</dbReference>
<sequence length="110" mass="12446">YPRIDSATIMLVTSPCENYALLGRKKSWPAGRYSTLAGFTEVGETLEECCRRETFEESGVVVDPASVRFDASQPWPFPRSLMLSSPSQPLLPEIIVDTNEMEDIRWFAKE</sequence>
<dbReference type="GO" id="GO:0005777">
    <property type="term" value="C:peroxisome"/>
    <property type="evidence" value="ECO:0007669"/>
    <property type="project" value="TreeGrafter"/>
</dbReference>
<keyword evidence="9" id="KW-1185">Reference proteome</keyword>
<dbReference type="Proteomes" id="UP000095751">
    <property type="component" value="Unassembled WGS sequence"/>
</dbReference>
<dbReference type="PROSITE" id="PS00893">
    <property type="entry name" value="NUDIX_BOX"/>
    <property type="match status" value="1"/>
</dbReference>
<reference evidence="8 9" key="1">
    <citation type="submission" date="2016-09" db="EMBL/GenBank/DDBJ databases">
        <title>Extensive genetic diversity and differential bi-allelic expression allows diatom success in the polar Southern Ocean.</title>
        <authorList>
            <consortium name="DOE Joint Genome Institute"/>
            <person name="Mock T."/>
            <person name="Otillar R.P."/>
            <person name="Strauss J."/>
            <person name="Dupont C."/>
            <person name="Frickenhaus S."/>
            <person name="Maumus F."/>
            <person name="Mcmullan M."/>
            <person name="Sanges R."/>
            <person name="Schmutz J."/>
            <person name="Toseland A."/>
            <person name="Valas R."/>
            <person name="Veluchamy A."/>
            <person name="Ward B.J."/>
            <person name="Allen A."/>
            <person name="Barry K."/>
            <person name="Falciatore A."/>
            <person name="Ferrante M."/>
            <person name="Fortunato A.E."/>
            <person name="Gloeckner G."/>
            <person name="Gruber A."/>
            <person name="Hipkin R."/>
            <person name="Janech M."/>
            <person name="Kroth P."/>
            <person name="Leese F."/>
            <person name="Lindquist E."/>
            <person name="Lyon B.R."/>
            <person name="Martin J."/>
            <person name="Mayer C."/>
            <person name="Parker M."/>
            <person name="Quesneville H."/>
            <person name="Raymond J."/>
            <person name="Uhlig C."/>
            <person name="Valentin K.U."/>
            <person name="Worden A.Z."/>
            <person name="Armbrust E.V."/>
            <person name="Bowler C."/>
            <person name="Green B."/>
            <person name="Moulton V."/>
            <person name="Van Oosterhout C."/>
            <person name="Grigoriev I."/>
        </authorList>
    </citation>
    <scope>NUCLEOTIDE SEQUENCE [LARGE SCALE GENOMIC DNA]</scope>
    <source>
        <strain evidence="8 9">CCMP1102</strain>
    </source>
</reference>
<dbReference type="AlphaFoldDB" id="A0A1E7F736"/>
<dbReference type="GO" id="GO:0019677">
    <property type="term" value="P:NAD+ catabolic process"/>
    <property type="evidence" value="ECO:0007669"/>
    <property type="project" value="TreeGrafter"/>
</dbReference>
<dbReference type="InterPro" id="IPR015797">
    <property type="entry name" value="NUDIX_hydrolase-like_dom_sf"/>
</dbReference>
<name>A0A1E7F736_9STRA</name>
<evidence type="ECO:0000256" key="6">
    <source>
        <dbReference type="ARBA" id="ARBA00023027"/>
    </source>
</evidence>
<comment type="cofactor">
    <cofactor evidence="1">
        <name>Mg(2+)</name>
        <dbReference type="ChEBI" id="CHEBI:18420"/>
    </cofactor>
</comment>
<protein>
    <recommendedName>
        <fullName evidence="2">NAD(+) diphosphatase</fullName>
        <ecNumber evidence="2">3.6.1.22</ecNumber>
    </recommendedName>
</protein>
<evidence type="ECO:0000313" key="9">
    <source>
        <dbReference type="Proteomes" id="UP000095751"/>
    </source>
</evidence>
<dbReference type="InParanoid" id="A0A1E7F736"/>
<keyword evidence="6" id="KW-0520">NAD</keyword>
<evidence type="ECO:0000256" key="1">
    <source>
        <dbReference type="ARBA" id="ARBA00001946"/>
    </source>
</evidence>
<dbReference type="KEGG" id="fcy:FRACYDRAFT_163975"/>
<feature type="domain" description="Nudix hydrolase" evidence="7">
    <location>
        <begin position="2"/>
        <end position="110"/>
    </location>
</feature>
<evidence type="ECO:0000256" key="3">
    <source>
        <dbReference type="ARBA" id="ARBA00022723"/>
    </source>
</evidence>
<evidence type="ECO:0000256" key="5">
    <source>
        <dbReference type="ARBA" id="ARBA00022842"/>
    </source>
</evidence>
<dbReference type="PROSITE" id="PS51462">
    <property type="entry name" value="NUDIX"/>
    <property type="match status" value="1"/>
</dbReference>
<dbReference type="InterPro" id="IPR000086">
    <property type="entry name" value="NUDIX_hydrolase_dom"/>
</dbReference>